<accession>A0ABV7D0H2</accession>
<feature type="binding site" evidence="4">
    <location>
        <position position="201"/>
    </location>
    <ligand>
        <name>pyridoxal 5'-phosphate</name>
        <dbReference type="ChEBI" id="CHEBI:597326"/>
    </ligand>
</feature>
<keyword evidence="2 4" id="KW-0378">Hydrolase</keyword>
<comment type="pathway">
    <text evidence="4 6">Amino-acid degradation; L-kynurenine degradation; L-alanine and anthranilate from L-kynurenine: step 1/1.</text>
</comment>
<dbReference type="InterPro" id="IPR015421">
    <property type="entry name" value="PyrdxlP-dep_Trfase_major"/>
</dbReference>
<sequence length="413" mass="44850">MPTISDIALERLDTTDPLRHKRAEFSLPDGVIYLDGNSLGVLPSAVKQRVQKTVEEEWGVSLIRGWNKHEWIDLPITVGNKIARLIGAEAGSVLAADSTSLNVAKAVFAAFSLNPERRVILSDSGNFPTDLYITQSVVAQMGEGYSLKIVAPDEVYDAIDETIAATLITEVDYRTGRKHDMAALTARAHDAGAIAVWDLCHSAGALEIDLTGVGADLAVGCSYKYLNGGPGSPAFIYVAPKHQKQVKPVLTGWMGHEKPFAFDLAYIPAEGIRRMAAGTPPVLALSALDAALDAWADVDMRQVREKSIALSELFIAEVEERCVGLGLELVSPRNAAERGSQISFRCADGYAVMQALIAHGVIGDFRAPDIIRFGFTPLYVGYHDVAKAAETLEMILKTKEWCKPIYRVQEKVT</sequence>
<name>A0ABV7D0H2_9PROT</name>
<feature type="binding site" evidence="4">
    <location>
        <position position="100"/>
    </location>
    <ligand>
        <name>pyridoxal 5'-phosphate</name>
        <dbReference type="ChEBI" id="CHEBI:597326"/>
    </ligand>
</feature>
<comment type="similarity">
    <text evidence="4 6">Belongs to the kynureninase family.</text>
</comment>
<feature type="binding site" evidence="4">
    <location>
        <position position="279"/>
    </location>
    <ligand>
        <name>pyridoxal 5'-phosphate</name>
        <dbReference type="ChEBI" id="CHEBI:597326"/>
    </ligand>
</feature>
<evidence type="ECO:0000256" key="2">
    <source>
        <dbReference type="ARBA" id="ARBA00022801"/>
    </source>
</evidence>
<keyword evidence="3 4" id="KW-0663">Pyridoxal phosphate</keyword>
<feature type="binding site" evidence="4">
    <location>
        <position position="169"/>
    </location>
    <ligand>
        <name>pyridoxal 5'-phosphate</name>
        <dbReference type="ChEBI" id="CHEBI:597326"/>
    </ligand>
</feature>
<dbReference type="HAMAP" id="MF_01970">
    <property type="entry name" value="Kynureninase"/>
    <property type="match status" value="1"/>
</dbReference>
<comment type="catalytic activity">
    <reaction evidence="4 6">
        <text>L-kynurenine + H2O = anthranilate + L-alanine + H(+)</text>
        <dbReference type="Rhea" id="RHEA:16813"/>
        <dbReference type="ChEBI" id="CHEBI:15377"/>
        <dbReference type="ChEBI" id="CHEBI:15378"/>
        <dbReference type="ChEBI" id="CHEBI:16567"/>
        <dbReference type="ChEBI" id="CHEBI:57959"/>
        <dbReference type="ChEBI" id="CHEBI:57972"/>
        <dbReference type="EC" id="3.7.1.3"/>
    </reaction>
</comment>
<keyword evidence="1 4" id="KW-0662">Pyridine nucleotide biosynthesis</keyword>
<keyword evidence="8" id="KW-1185">Reference proteome</keyword>
<evidence type="ECO:0000313" key="7">
    <source>
        <dbReference type="EMBL" id="MFC3050648.1"/>
    </source>
</evidence>
<evidence type="ECO:0000256" key="6">
    <source>
        <dbReference type="PIRNR" id="PIRNR038800"/>
    </source>
</evidence>
<comment type="caution">
    <text evidence="7">The sequence shown here is derived from an EMBL/GenBank/DDBJ whole genome shotgun (WGS) entry which is preliminary data.</text>
</comment>
<organism evidence="7 8">
    <name type="scientific">Kordiimonas pumila</name>
    <dbReference type="NCBI Taxonomy" id="2161677"/>
    <lineage>
        <taxon>Bacteria</taxon>
        <taxon>Pseudomonadati</taxon>
        <taxon>Pseudomonadota</taxon>
        <taxon>Alphaproteobacteria</taxon>
        <taxon>Kordiimonadales</taxon>
        <taxon>Kordiimonadaceae</taxon>
        <taxon>Kordiimonas</taxon>
    </lineage>
</organism>
<feature type="binding site" evidence="4">
    <location>
        <position position="253"/>
    </location>
    <ligand>
        <name>pyridoxal 5'-phosphate</name>
        <dbReference type="ChEBI" id="CHEBI:597326"/>
    </ligand>
</feature>
<comment type="cofactor">
    <cofactor evidence="4 6">
        <name>pyridoxal 5'-phosphate</name>
        <dbReference type="ChEBI" id="CHEBI:597326"/>
    </cofactor>
</comment>
<dbReference type="Gene3D" id="3.90.1150.10">
    <property type="entry name" value="Aspartate Aminotransferase, domain 1"/>
    <property type="match status" value="1"/>
</dbReference>
<feature type="modified residue" description="N6-(pyridoxal phosphate)lysine" evidence="4">
    <location>
        <position position="224"/>
    </location>
</feature>
<evidence type="ECO:0000313" key="8">
    <source>
        <dbReference type="Proteomes" id="UP001595444"/>
    </source>
</evidence>
<dbReference type="Pfam" id="PF22580">
    <property type="entry name" value="KYNU_C"/>
    <property type="match status" value="1"/>
</dbReference>
<dbReference type="NCBIfam" id="TIGR01814">
    <property type="entry name" value="kynureninase"/>
    <property type="match status" value="1"/>
</dbReference>
<evidence type="ECO:0000256" key="3">
    <source>
        <dbReference type="ARBA" id="ARBA00022898"/>
    </source>
</evidence>
<evidence type="ECO:0000256" key="4">
    <source>
        <dbReference type="HAMAP-Rule" id="MF_01970"/>
    </source>
</evidence>
<dbReference type="SUPFAM" id="SSF53383">
    <property type="entry name" value="PLP-dependent transferases"/>
    <property type="match status" value="1"/>
</dbReference>
<dbReference type="GO" id="GO:0030429">
    <property type="term" value="F:kynureninase activity"/>
    <property type="evidence" value="ECO:0007669"/>
    <property type="project" value="UniProtKB-EC"/>
</dbReference>
<dbReference type="InterPro" id="IPR015422">
    <property type="entry name" value="PyrdxlP-dep_Trfase_small"/>
</dbReference>
<dbReference type="EMBL" id="JBHRSL010000002">
    <property type="protein sequence ID" value="MFC3050648.1"/>
    <property type="molecule type" value="Genomic_DNA"/>
</dbReference>
<gene>
    <name evidence="4 7" type="primary">kynU</name>
    <name evidence="7" type="ORF">ACFOKA_01895</name>
</gene>
<dbReference type="RefSeq" id="WP_194212878.1">
    <property type="nucleotide sequence ID" value="NZ_CP061205.1"/>
</dbReference>
<evidence type="ECO:0000256" key="5">
    <source>
        <dbReference type="NCBIfam" id="TIGR01814"/>
    </source>
</evidence>
<dbReference type="EC" id="3.7.1.3" evidence="4 5"/>
<dbReference type="Proteomes" id="UP001595444">
    <property type="component" value="Unassembled WGS sequence"/>
</dbReference>
<comment type="catalytic activity">
    <reaction evidence="6">
        <text>3-hydroxy-L-kynurenine + H2O = 3-hydroxyanthranilate + L-alanine + H(+)</text>
        <dbReference type="Rhea" id="RHEA:25143"/>
        <dbReference type="ChEBI" id="CHEBI:15377"/>
        <dbReference type="ChEBI" id="CHEBI:15378"/>
        <dbReference type="ChEBI" id="CHEBI:36559"/>
        <dbReference type="ChEBI" id="CHEBI:57972"/>
        <dbReference type="ChEBI" id="CHEBI:58125"/>
        <dbReference type="EC" id="3.7.1.3"/>
    </reaction>
</comment>
<feature type="binding site" evidence="4">
    <location>
        <position position="223"/>
    </location>
    <ligand>
        <name>pyridoxal 5'-phosphate</name>
        <dbReference type="ChEBI" id="CHEBI:597326"/>
    </ligand>
</feature>
<comment type="pathway">
    <text evidence="4 6">Cofactor biosynthesis; NAD(+) biosynthesis; quinolinate from L-kynurenine: step 2/3.</text>
</comment>
<dbReference type="PIRSF" id="PIRSF038800">
    <property type="entry name" value="KYNU"/>
    <property type="match status" value="1"/>
</dbReference>
<feature type="binding site" evidence="4">
    <location>
        <begin position="127"/>
        <end position="130"/>
    </location>
    <ligand>
        <name>pyridoxal 5'-phosphate</name>
        <dbReference type="ChEBI" id="CHEBI:597326"/>
    </ligand>
</feature>
<dbReference type="InterPro" id="IPR010111">
    <property type="entry name" value="Kynureninase"/>
</dbReference>
<reference evidence="8" key="1">
    <citation type="journal article" date="2019" name="Int. J. Syst. Evol. Microbiol.">
        <title>The Global Catalogue of Microorganisms (GCM) 10K type strain sequencing project: providing services to taxonomists for standard genome sequencing and annotation.</title>
        <authorList>
            <consortium name="The Broad Institute Genomics Platform"/>
            <consortium name="The Broad Institute Genome Sequencing Center for Infectious Disease"/>
            <person name="Wu L."/>
            <person name="Ma J."/>
        </authorList>
    </citation>
    <scope>NUCLEOTIDE SEQUENCE [LARGE SCALE GENOMIC DNA]</scope>
    <source>
        <strain evidence="8">KCTC 62164</strain>
    </source>
</reference>
<feature type="binding site" evidence="4">
    <location>
        <position position="99"/>
    </location>
    <ligand>
        <name>pyridoxal 5'-phosphate</name>
        <dbReference type="ChEBI" id="CHEBI:597326"/>
    </ligand>
</feature>
<proteinExistence type="inferred from homology"/>
<dbReference type="PANTHER" id="PTHR14084">
    <property type="entry name" value="KYNURENINASE"/>
    <property type="match status" value="1"/>
</dbReference>
<dbReference type="InterPro" id="IPR015424">
    <property type="entry name" value="PyrdxlP-dep_Trfase"/>
</dbReference>
<feature type="binding site" evidence="4">
    <location>
        <position position="198"/>
    </location>
    <ligand>
        <name>pyridoxal 5'-phosphate</name>
        <dbReference type="ChEBI" id="CHEBI:597326"/>
    </ligand>
</feature>
<evidence type="ECO:0000256" key="1">
    <source>
        <dbReference type="ARBA" id="ARBA00022642"/>
    </source>
</evidence>
<dbReference type="PANTHER" id="PTHR14084:SF0">
    <property type="entry name" value="KYNURENINASE"/>
    <property type="match status" value="1"/>
</dbReference>
<comment type="subunit">
    <text evidence="4 6">Homodimer.</text>
</comment>
<dbReference type="Gene3D" id="3.40.640.10">
    <property type="entry name" value="Type I PLP-dependent aspartate aminotransferase-like (Major domain)"/>
    <property type="match status" value="1"/>
</dbReference>
<comment type="function">
    <text evidence="4 6">Catalyzes the cleavage of L-kynurenine (L-Kyn) and L-3-hydroxykynurenine (L-3OHKyn) into anthranilic acid (AA) and 3-hydroxyanthranilic acid (3-OHAA), respectively.</text>
</comment>
<protein>
    <recommendedName>
        <fullName evidence="4 5">Kynureninase</fullName>
        <ecNumber evidence="4 5">3.7.1.3</ecNumber>
    </recommendedName>
    <alternativeName>
        <fullName evidence="4">L-kynurenine hydrolase</fullName>
    </alternativeName>
</protein>